<name>A0AA45C998_9BACT</name>
<evidence type="ECO:0000256" key="10">
    <source>
        <dbReference type="ARBA" id="ARBA00023004"/>
    </source>
</evidence>
<dbReference type="SUPFAM" id="SSF102114">
    <property type="entry name" value="Radical SAM enzymes"/>
    <property type="match status" value="1"/>
</dbReference>
<dbReference type="GO" id="GO:0000049">
    <property type="term" value="F:tRNA binding"/>
    <property type="evidence" value="ECO:0007669"/>
    <property type="project" value="UniProtKB-UniRule"/>
</dbReference>
<evidence type="ECO:0000256" key="12">
    <source>
        <dbReference type="ARBA" id="ARBA00023157"/>
    </source>
</evidence>
<dbReference type="HAMAP" id="MF_01849">
    <property type="entry name" value="RNA_methyltr_RlmN"/>
    <property type="match status" value="1"/>
</dbReference>
<feature type="domain" description="Radical SAM core" evidence="14">
    <location>
        <begin position="99"/>
        <end position="330"/>
    </location>
</feature>
<proteinExistence type="inferred from homology"/>
<dbReference type="EMBL" id="QGGI01000001">
    <property type="protein sequence ID" value="PWJ96687.1"/>
    <property type="molecule type" value="Genomic_DNA"/>
</dbReference>
<evidence type="ECO:0000256" key="7">
    <source>
        <dbReference type="ARBA" id="ARBA00022691"/>
    </source>
</evidence>
<keyword evidence="8 13" id="KW-0819">tRNA processing</keyword>
<comment type="cofactor">
    <cofactor evidence="13">
        <name>[4Fe-4S] cluster</name>
        <dbReference type="ChEBI" id="CHEBI:49883"/>
    </cofactor>
    <text evidence="13">Binds 1 [4Fe-4S] cluster. The cluster is coordinated with 3 cysteines and an exchangeable S-adenosyl-L-methionine.</text>
</comment>
<dbReference type="GO" id="GO:0046872">
    <property type="term" value="F:metal ion binding"/>
    <property type="evidence" value="ECO:0007669"/>
    <property type="project" value="UniProtKB-KW"/>
</dbReference>
<dbReference type="GO" id="GO:0070040">
    <property type="term" value="F:rRNA (adenine(2503)-C2-)-methyltransferase activity"/>
    <property type="evidence" value="ECO:0007669"/>
    <property type="project" value="UniProtKB-UniRule"/>
</dbReference>
<dbReference type="InterPro" id="IPR004383">
    <property type="entry name" value="rRNA_lsu_MTrfase_RlmN/Cfr"/>
</dbReference>
<dbReference type="InterPro" id="IPR006638">
    <property type="entry name" value="Elp3/MiaA/NifB-like_rSAM"/>
</dbReference>
<dbReference type="Pfam" id="PF21016">
    <property type="entry name" value="RlmN_N"/>
    <property type="match status" value="1"/>
</dbReference>
<keyword evidence="11 13" id="KW-0411">Iron-sulfur</keyword>
<dbReference type="Pfam" id="PF04055">
    <property type="entry name" value="Radical_SAM"/>
    <property type="match status" value="1"/>
</dbReference>
<comment type="catalytic activity">
    <reaction evidence="13">
        <text>adenosine(37) in tRNA + 2 reduced [2Fe-2S]-[ferredoxin] + 2 S-adenosyl-L-methionine = 2-methyladenosine(37) in tRNA + 5'-deoxyadenosine + L-methionine + 2 oxidized [2Fe-2S]-[ferredoxin] + S-adenosyl-L-homocysteine</text>
        <dbReference type="Rhea" id="RHEA:43332"/>
        <dbReference type="Rhea" id="RHEA-COMP:10000"/>
        <dbReference type="Rhea" id="RHEA-COMP:10001"/>
        <dbReference type="Rhea" id="RHEA-COMP:10162"/>
        <dbReference type="Rhea" id="RHEA-COMP:10485"/>
        <dbReference type="ChEBI" id="CHEBI:17319"/>
        <dbReference type="ChEBI" id="CHEBI:33737"/>
        <dbReference type="ChEBI" id="CHEBI:33738"/>
        <dbReference type="ChEBI" id="CHEBI:57844"/>
        <dbReference type="ChEBI" id="CHEBI:57856"/>
        <dbReference type="ChEBI" id="CHEBI:59789"/>
        <dbReference type="ChEBI" id="CHEBI:74411"/>
        <dbReference type="ChEBI" id="CHEBI:74497"/>
        <dbReference type="EC" id="2.1.1.192"/>
    </reaction>
</comment>
<evidence type="ECO:0000256" key="5">
    <source>
        <dbReference type="ARBA" id="ARBA00022603"/>
    </source>
</evidence>
<feature type="binding site" evidence="13">
    <location>
        <begin position="215"/>
        <end position="217"/>
    </location>
    <ligand>
        <name>S-adenosyl-L-methionine</name>
        <dbReference type="ChEBI" id="CHEBI:59789"/>
    </ligand>
</feature>
<feature type="binding site" evidence="13">
    <location>
        <position position="117"/>
    </location>
    <ligand>
        <name>[4Fe-4S] cluster</name>
        <dbReference type="ChEBI" id="CHEBI:49883"/>
        <note>4Fe-4S-S-AdoMet</note>
    </ligand>
</feature>
<dbReference type="SFLD" id="SFLDG01062">
    <property type="entry name" value="methyltransferase_(Class_A)"/>
    <property type="match status" value="1"/>
</dbReference>
<keyword evidence="2 13" id="KW-0004">4Fe-4S</keyword>
<feature type="binding site" evidence="13">
    <location>
        <position position="120"/>
    </location>
    <ligand>
        <name>[4Fe-4S] cluster</name>
        <dbReference type="ChEBI" id="CHEBI:49883"/>
        <note>4Fe-4S-S-AdoMet</note>
    </ligand>
</feature>
<evidence type="ECO:0000259" key="14">
    <source>
        <dbReference type="PROSITE" id="PS51918"/>
    </source>
</evidence>
<evidence type="ECO:0000256" key="8">
    <source>
        <dbReference type="ARBA" id="ARBA00022694"/>
    </source>
</evidence>
<dbReference type="InterPro" id="IPR027492">
    <property type="entry name" value="RNA_MTrfase_RlmN"/>
</dbReference>
<feature type="active site" description="Proton acceptor" evidence="13">
    <location>
        <position position="93"/>
    </location>
</feature>
<dbReference type="GO" id="GO:0019843">
    <property type="term" value="F:rRNA binding"/>
    <property type="evidence" value="ECO:0007669"/>
    <property type="project" value="UniProtKB-UniRule"/>
</dbReference>
<dbReference type="PANTHER" id="PTHR30544">
    <property type="entry name" value="23S RRNA METHYLTRANSFERASE"/>
    <property type="match status" value="1"/>
</dbReference>
<dbReference type="Gene3D" id="1.10.150.530">
    <property type="match status" value="1"/>
</dbReference>
<evidence type="ECO:0000256" key="1">
    <source>
        <dbReference type="ARBA" id="ARBA00004496"/>
    </source>
</evidence>
<dbReference type="SMART" id="SM00729">
    <property type="entry name" value="Elp3"/>
    <property type="match status" value="1"/>
</dbReference>
<dbReference type="GO" id="GO:0005737">
    <property type="term" value="C:cytoplasm"/>
    <property type="evidence" value="ECO:0007669"/>
    <property type="project" value="UniProtKB-SubCell"/>
</dbReference>
<dbReference type="SFLD" id="SFLDS00029">
    <property type="entry name" value="Radical_SAM"/>
    <property type="match status" value="1"/>
</dbReference>
<dbReference type="EC" id="2.1.1.192" evidence="13"/>
<accession>A0AA45C998</accession>
<comment type="function">
    <text evidence="13">Specifically methylates position 2 of adenine 2503 in 23S rRNA and position 2 of adenine 37 in tRNAs.</text>
</comment>
<dbReference type="GO" id="GO:0051539">
    <property type="term" value="F:4 iron, 4 sulfur cluster binding"/>
    <property type="evidence" value="ECO:0007669"/>
    <property type="project" value="UniProtKB-UniRule"/>
</dbReference>
<evidence type="ECO:0000313" key="16">
    <source>
        <dbReference type="Proteomes" id="UP000245921"/>
    </source>
</evidence>
<dbReference type="PROSITE" id="PS51918">
    <property type="entry name" value="RADICAL_SAM"/>
    <property type="match status" value="1"/>
</dbReference>
<feature type="active site" description="S-methylcysteine intermediate" evidence="13">
    <location>
        <position position="333"/>
    </location>
</feature>
<comment type="caution">
    <text evidence="13">Lacks conserved residue(s) required for the propagation of feature annotation.</text>
</comment>
<dbReference type="RefSeq" id="WP_109603674.1">
    <property type="nucleotide sequence ID" value="NZ_JAMHJO010000001.1"/>
</dbReference>
<dbReference type="PIRSF" id="PIRSF006004">
    <property type="entry name" value="CHP00048"/>
    <property type="match status" value="1"/>
</dbReference>
<comment type="caution">
    <text evidence="15">The sequence shown here is derived from an EMBL/GenBank/DDBJ whole genome shotgun (WGS) entry which is preliminary data.</text>
</comment>
<keyword evidence="9 13" id="KW-0479">Metal-binding</keyword>
<keyword evidence="4 13" id="KW-0698">rRNA processing</keyword>
<dbReference type="Proteomes" id="UP000245921">
    <property type="component" value="Unassembled WGS sequence"/>
</dbReference>
<protein>
    <recommendedName>
        <fullName evidence="13">Probable dual-specificity RNA methyltransferase RlmN</fullName>
        <ecNumber evidence="13">2.1.1.192</ecNumber>
    </recommendedName>
    <alternativeName>
        <fullName evidence="13">23S rRNA (adenine(2503)-C(2))-methyltransferase</fullName>
    </alternativeName>
    <alternativeName>
        <fullName evidence="13">23S rRNA m2A2503 methyltransferase</fullName>
    </alternativeName>
    <alternativeName>
        <fullName evidence="13">Ribosomal RNA large subunit methyltransferase N</fullName>
    </alternativeName>
    <alternativeName>
        <fullName evidence="13">tRNA (adenine(37)-C(2))-methyltransferase</fullName>
    </alternativeName>
    <alternativeName>
        <fullName evidence="13">tRNA m2A37 methyltransferase</fullName>
    </alternativeName>
</protein>
<keyword evidence="6 13" id="KW-0808">Transferase</keyword>
<evidence type="ECO:0000256" key="3">
    <source>
        <dbReference type="ARBA" id="ARBA00022490"/>
    </source>
</evidence>
<feature type="binding site" evidence="13">
    <location>
        <position position="113"/>
    </location>
    <ligand>
        <name>[4Fe-4S] cluster</name>
        <dbReference type="ChEBI" id="CHEBI:49883"/>
        <note>4Fe-4S-S-AdoMet</note>
    </ligand>
</feature>
<dbReference type="InterPro" id="IPR007197">
    <property type="entry name" value="rSAM"/>
</dbReference>
<dbReference type="InterPro" id="IPR013785">
    <property type="entry name" value="Aldolase_TIM"/>
</dbReference>
<feature type="binding site" evidence="13">
    <location>
        <begin position="160"/>
        <end position="161"/>
    </location>
    <ligand>
        <name>S-adenosyl-L-methionine</name>
        <dbReference type="ChEBI" id="CHEBI:59789"/>
    </ligand>
</feature>
<dbReference type="Gene3D" id="3.20.20.70">
    <property type="entry name" value="Aldolase class I"/>
    <property type="match status" value="1"/>
</dbReference>
<dbReference type="AlphaFoldDB" id="A0AA45C998"/>
<comment type="miscellaneous">
    <text evidence="13">Reaction proceeds by a ping-pong mechanism involving intermediate methylation of a conserved cysteine residue.</text>
</comment>
<dbReference type="InterPro" id="IPR048641">
    <property type="entry name" value="RlmN_N"/>
</dbReference>
<dbReference type="FunFam" id="3.20.20.70:FF:000014">
    <property type="entry name" value="Probable dual-specificity RNA methyltransferase RlmN"/>
    <property type="match status" value="1"/>
</dbReference>
<dbReference type="InterPro" id="IPR058240">
    <property type="entry name" value="rSAM_sf"/>
</dbReference>
<dbReference type="InterPro" id="IPR040072">
    <property type="entry name" value="Methyltransferase_A"/>
</dbReference>
<evidence type="ECO:0000256" key="4">
    <source>
        <dbReference type="ARBA" id="ARBA00022552"/>
    </source>
</evidence>
<comment type="similarity">
    <text evidence="13">Belongs to the radical SAM superfamily. RlmN family.</text>
</comment>
<dbReference type="NCBIfam" id="TIGR00048">
    <property type="entry name" value="rRNA_mod_RlmN"/>
    <property type="match status" value="1"/>
</dbReference>
<dbReference type="GO" id="GO:0070475">
    <property type="term" value="P:rRNA base methylation"/>
    <property type="evidence" value="ECO:0007669"/>
    <property type="project" value="UniProtKB-UniRule"/>
</dbReference>
<comment type="subcellular location">
    <subcellularLocation>
        <location evidence="1 13">Cytoplasm</location>
    </subcellularLocation>
</comment>
<evidence type="ECO:0000313" key="15">
    <source>
        <dbReference type="EMBL" id="PWJ96687.1"/>
    </source>
</evidence>
<dbReference type="CDD" id="cd01335">
    <property type="entry name" value="Radical_SAM"/>
    <property type="match status" value="1"/>
</dbReference>
<keyword evidence="12 13" id="KW-1015">Disulfide bond</keyword>
<feature type="binding site" evidence="13">
    <location>
        <position position="192"/>
    </location>
    <ligand>
        <name>S-adenosyl-L-methionine</name>
        <dbReference type="ChEBI" id="CHEBI:59789"/>
    </ligand>
</feature>
<keyword evidence="10 13" id="KW-0408">Iron</keyword>
<feature type="binding site" evidence="13">
    <location>
        <position position="291"/>
    </location>
    <ligand>
        <name>S-adenosyl-L-methionine</name>
        <dbReference type="ChEBI" id="CHEBI:59789"/>
    </ligand>
</feature>
<gene>
    <name evidence="13" type="primary">rlmN</name>
    <name evidence="15" type="ORF">C7380_101262</name>
</gene>
<dbReference type="SFLD" id="SFLDF00275">
    <property type="entry name" value="adenosine_C2_methyltransferase"/>
    <property type="match status" value="1"/>
</dbReference>
<evidence type="ECO:0000256" key="13">
    <source>
        <dbReference type="HAMAP-Rule" id="MF_01849"/>
    </source>
</evidence>
<keyword evidence="7 13" id="KW-0949">S-adenosyl-L-methionine</keyword>
<dbReference type="GO" id="GO:0002935">
    <property type="term" value="F:tRNA (adenine(37)-C2)-methyltransferase activity"/>
    <property type="evidence" value="ECO:0007669"/>
    <property type="project" value="UniProtKB-UniRule"/>
</dbReference>
<reference evidence="15 16" key="1">
    <citation type="submission" date="2018-05" db="EMBL/GenBank/DDBJ databases">
        <title>Genomic Encyclopedia of Type Strains, Phase IV (KMG-IV): sequencing the most valuable type-strain genomes for metagenomic binning, comparative biology and taxonomic classification.</title>
        <authorList>
            <person name="Goeker M."/>
        </authorList>
    </citation>
    <scope>NUCLEOTIDE SEQUENCE [LARGE SCALE GENOMIC DNA]</scope>
    <source>
        <strain evidence="15 16">DSM 24906</strain>
    </source>
</reference>
<sequence length="342" mass="38737">MKKNLLDMDYQELNYFITEEMGFQKFRTSQIADWIYQKHIFTFDEMTNLSIDQRASLKEKAEIFLPEIFDIQKSRIDDTTKFLFKLNDGNLVESVILYYPNRIAACISSQVGCALKCSFCNTGKLGFTRDMSSGEIVGQVLAMEKYLNSNINNIVYMGMGEPLLNYKNVIKSIYNLNDKKMKNLGARHITISTSGIADKIEELGNLNIEIRLSVSLHASTNIQRDKIMPINSKYPVEQVLQACKTYQDRSNKRVTFEYIAIKGFNDSADDAENLANVLSGIKSMVNIIPVNPNPSGYERPSKRFLDAFAEILRSRGIDTVVRAEKGTDIDAACGQLKGKYSK</sequence>
<evidence type="ECO:0000256" key="6">
    <source>
        <dbReference type="ARBA" id="ARBA00022679"/>
    </source>
</evidence>
<evidence type="ECO:0000256" key="9">
    <source>
        <dbReference type="ARBA" id="ARBA00022723"/>
    </source>
</evidence>
<keyword evidence="5 13" id="KW-0489">Methyltransferase</keyword>
<keyword evidence="16" id="KW-1185">Reference proteome</keyword>
<keyword evidence="3 13" id="KW-0963">Cytoplasm</keyword>
<organism evidence="15 16">
    <name type="scientific">Oceanotoga teriensis</name>
    <dbReference type="NCBI Taxonomy" id="515440"/>
    <lineage>
        <taxon>Bacteria</taxon>
        <taxon>Thermotogati</taxon>
        <taxon>Thermotogota</taxon>
        <taxon>Thermotogae</taxon>
        <taxon>Petrotogales</taxon>
        <taxon>Petrotogaceae</taxon>
        <taxon>Oceanotoga</taxon>
    </lineage>
</organism>
<dbReference type="GO" id="GO:0030488">
    <property type="term" value="P:tRNA methylation"/>
    <property type="evidence" value="ECO:0007669"/>
    <property type="project" value="UniProtKB-UniRule"/>
</dbReference>
<dbReference type="PANTHER" id="PTHR30544:SF5">
    <property type="entry name" value="RADICAL SAM CORE DOMAIN-CONTAINING PROTEIN"/>
    <property type="match status" value="1"/>
</dbReference>
<evidence type="ECO:0000256" key="11">
    <source>
        <dbReference type="ARBA" id="ARBA00023014"/>
    </source>
</evidence>
<evidence type="ECO:0000256" key="2">
    <source>
        <dbReference type="ARBA" id="ARBA00022485"/>
    </source>
</evidence>
<comment type="catalytic activity">
    <reaction evidence="13">
        <text>adenosine(2503) in 23S rRNA + 2 reduced [2Fe-2S]-[ferredoxin] + 2 S-adenosyl-L-methionine = 2-methyladenosine(2503) in 23S rRNA + 5'-deoxyadenosine + L-methionine + 2 oxidized [2Fe-2S]-[ferredoxin] + S-adenosyl-L-homocysteine</text>
        <dbReference type="Rhea" id="RHEA:42916"/>
        <dbReference type="Rhea" id="RHEA-COMP:10000"/>
        <dbReference type="Rhea" id="RHEA-COMP:10001"/>
        <dbReference type="Rhea" id="RHEA-COMP:10152"/>
        <dbReference type="Rhea" id="RHEA-COMP:10282"/>
        <dbReference type="ChEBI" id="CHEBI:17319"/>
        <dbReference type="ChEBI" id="CHEBI:33737"/>
        <dbReference type="ChEBI" id="CHEBI:33738"/>
        <dbReference type="ChEBI" id="CHEBI:57844"/>
        <dbReference type="ChEBI" id="CHEBI:57856"/>
        <dbReference type="ChEBI" id="CHEBI:59789"/>
        <dbReference type="ChEBI" id="CHEBI:74411"/>
        <dbReference type="ChEBI" id="CHEBI:74497"/>
        <dbReference type="EC" id="2.1.1.192"/>
    </reaction>
</comment>